<evidence type="ECO:0000313" key="3">
    <source>
        <dbReference type="Proteomes" id="UP000664795"/>
    </source>
</evidence>
<accession>A0A939G3A8</accession>
<keyword evidence="1" id="KW-0812">Transmembrane</keyword>
<name>A0A939G3A8_9BACT</name>
<gene>
    <name evidence="2" type="ORF">J2I48_08915</name>
</gene>
<keyword evidence="1" id="KW-0472">Membrane</keyword>
<feature type="transmembrane region" description="Helical" evidence="1">
    <location>
        <begin position="99"/>
        <end position="119"/>
    </location>
</feature>
<organism evidence="2 3">
    <name type="scientific">Fibrella aquatilis</name>
    <dbReference type="NCBI Taxonomy" id="2817059"/>
    <lineage>
        <taxon>Bacteria</taxon>
        <taxon>Pseudomonadati</taxon>
        <taxon>Bacteroidota</taxon>
        <taxon>Cytophagia</taxon>
        <taxon>Cytophagales</taxon>
        <taxon>Spirosomataceae</taxon>
        <taxon>Fibrella</taxon>
    </lineage>
</organism>
<evidence type="ECO:0000313" key="2">
    <source>
        <dbReference type="EMBL" id="MBO0931111.1"/>
    </source>
</evidence>
<comment type="caution">
    <text evidence="2">The sequence shown here is derived from an EMBL/GenBank/DDBJ whole genome shotgun (WGS) entry which is preliminary data.</text>
</comment>
<reference evidence="2 3" key="1">
    <citation type="submission" date="2021-03" db="EMBL/GenBank/DDBJ databases">
        <title>Fibrella sp. HMF5036 genome sequencing and assembly.</title>
        <authorList>
            <person name="Kang H."/>
            <person name="Kim H."/>
            <person name="Bae S."/>
            <person name="Joh K."/>
        </authorList>
    </citation>
    <scope>NUCLEOTIDE SEQUENCE [LARGE SCALE GENOMIC DNA]</scope>
    <source>
        <strain evidence="2 3">HMF5036</strain>
    </source>
</reference>
<keyword evidence="1" id="KW-1133">Transmembrane helix</keyword>
<dbReference type="Proteomes" id="UP000664795">
    <property type="component" value="Unassembled WGS sequence"/>
</dbReference>
<protein>
    <submittedName>
        <fullName evidence="2">Uncharacterized protein</fullName>
    </submittedName>
</protein>
<sequence>MHVISMSTQPPENTPGPIDQLALRYLRRALDANHPTDEPYVLNEVETYVIHKIRWETLSMAGLFGVLGVALLYMPQYFWPAFFQGTVLSLFSYEVEAPLVTVLYGILLVYLEIYALLYINLRAVRYIMAVCQFPRQHDAQYERHLQALADAAQEKENQSILRYSIDPYLGLPRWGLMFFFIVNRLKAALSNMVLKFLVKRLFGRFVVRQVTDFVSMPVYAFWNIWASHRVIHEAKIRVMAPLTVREFVENLHDEWKHNEEFRSLIPEALQYVAILKRQYNYAHLLLTESLINRFGIQSVKPTGNFLTMLEKTSPELRRPLERLVVFGVLIDGDLSWFEKQRLRKLKARGWLTYSIADIEAIGDEYYKGRGLWV</sequence>
<feature type="transmembrane region" description="Helical" evidence="1">
    <location>
        <begin position="58"/>
        <end position="79"/>
    </location>
</feature>
<dbReference type="NCBIfam" id="NF047767">
    <property type="entry name" value="LBF_2804_fam"/>
    <property type="match status" value="1"/>
</dbReference>
<dbReference type="EMBL" id="JAFMYU010000005">
    <property type="protein sequence ID" value="MBO0931111.1"/>
    <property type="molecule type" value="Genomic_DNA"/>
</dbReference>
<proteinExistence type="predicted"/>
<evidence type="ECO:0000256" key="1">
    <source>
        <dbReference type="SAM" id="Phobius"/>
    </source>
</evidence>
<keyword evidence="3" id="KW-1185">Reference proteome</keyword>
<dbReference type="AlphaFoldDB" id="A0A939G3A8"/>